<dbReference type="AlphaFoldDB" id="A0A345INQ4"/>
<name>A0A345INQ4_SERMA</name>
<accession>A0A345INQ4</accession>
<organism evidence="1">
    <name type="scientific">Serratia marcescens</name>
    <dbReference type="NCBI Taxonomy" id="615"/>
    <lineage>
        <taxon>Bacteria</taxon>
        <taxon>Pseudomonadati</taxon>
        <taxon>Pseudomonadota</taxon>
        <taxon>Gammaproteobacteria</taxon>
        <taxon>Enterobacterales</taxon>
        <taxon>Yersiniaceae</taxon>
        <taxon>Serratia</taxon>
    </lineage>
</organism>
<reference evidence="1" key="1">
    <citation type="submission" date="2018-06" db="EMBL/GenBank/DDBJ databases">
        <title>SME-4 producing Serratia marcescens from Argentina and comparison with genomes of other SME-producers.</title>
        <authorList>
            <person name="Dabos L."/>
            <person name="Patino Navarrete R."/>
            <person name="Naas T."/>
        </authorList>
    </citation>
    <scope>NUCLEOTIDE SEQUENCE</scope>
    <source>
        <strain evidence="1">163</strain>
    </source>
</reference>
<evidence type="ECO:0000313" key="1">
    <source>
        <dbReference type="EMBL" id="AXH01476.1"/>
    </source>
</evidence>
<proteinExistence type="predicted"/>
<sequence>MLSVTSQPDEASFTVRIDVSVFFPVRLLYFCRSSPPELEAFIE</sequence>
<dbReference type="EMBL" id="MH460878">
    <property type="protein sequence ID" value="AXH01476.1"/>
    <property type="molecule type" value="Genomic_DNA"/>
</dbReference>
<protein>
    <submittedName>
        <fullName evidence="1">Uncharacterized protein</fullName>
    </submittedName>
</protein>